<gene>
    <name evidence="3" type="ORF">GIS00_16980</name>
</gene>
<dbReference type="GO" id="GO:0080120">
    <property type="term" value="P:CAAX-box protein maturation"/>
    <property type="evidence" value="ECO:0007669"/>
    <property type="project" value="UniProtKB-ARBA"/>
</dbReference>
<dbReference type="Proteomes" id="UP000460221">
    <property type="component" value="Unassembled WGS sequence"/>
</dbReference>
<feature type="transmembrane region" description="Helical" evidence="1">
    <location>
        <begin position="122"/>
        <end position="142"/>
    </location>
</feature>
<dbReference type="AlphaFoldDB" id="A0A7K1FQJ2"/>
<comment type="caution">
    <text evidence="3">The sequence shown here is derived from an EMBL/GenBank/DDBJ whole genome shotgun (WGS) entry which is preliminary data.</text>
</comment>
<sequence>MTSASVPAAPEFREPRRDTPNAIRVEIAIVLLITLGMSGLRSIVSIIEDQIRAAQAGQQLSSQAVAVVAPQSDLNWIDLIRQLLSITQAVTWGVLGLYLLWRSGLAVKERFGLDLRHPWRDLASGAGLAAFIGVPGLGLYLVSHALGFSLTVVGSNLTDTWWRLPVSILAAIENGFLEEVLVVAYLITRLQDLRVRLWVAVAASALLRGSYHLYQGYGGFVGNAIMGVIFALVFLRWRRLWPLVIAHSLIDIVVFVAYPLLQGKVSWLP</sequence>
<dbReference type="GO" id="GO:0008237">
    <property type="term" value="F:metallopeptidase activity"/>
    <property type="evidence" value="ECO:0007669"/>
    <property type="project" value="UniProtKB-KW"/>
</dbReference>
<keyword evidence="3" id="KW-0482">Metalloprotease</keyword>
<feature type="transmembrane region" description="Helical" evidence="1">
    <location>
        <begin position="240"/>
        <end position="261"/>
    </location>
</feature>
<keyword evidence="3" id="KW-0645">Protease</keyword>
<keyword evidence="1" id="KW-0472">Membrane</keyword>
<feature type="domain" description="CAAX prenyl protease 2/Lysostaphin resistance protein A-like" evidence="2">
    <location>
        <begin position="161"/>
        <end position="252"/>
    </location>
</feature>
<evidence type="ECO:0000259" key="2">
    <source>
        <dbReference type="Pfam" id="PF02517"/>
    </source>
</evidence>
<name>A0A7K1FQJ2_9ACTN</name>
<dbReference type="GO" id="GO:0004175">
    <property type="term" value="F:endopeptidase activity"/>
    <property type="evidence" value="ECO:0007669"/>
    <property type="project" value="UniProtKB-ARBA"/>
</dbReference>
<dbReference type="InterPro" id="IPR003675">
    <property type="entry name" value="Rce1/LyrA-like_dom"/>
</dbReference>
<dbReference type="EMBL" id="WLYK01000006">
    <property type="protein sequence ID" value="MTD15629.1"/>
    <property type="molecule type" value="Genomic_DNA"/>
</dbReference>
<reference evidence="3 4" key="1">
    <citation type="submission" date="2019-11" db="EMBL/GenBank/DDBJ databases">
        <authorList>
            <person name="Jiang L.-Q."/>
        </authorList>
    </citation>
    <scope>NUCLEOTIDE SEQUENCE [LARGE SCALE GENOMIC DNA]</scope>
    <source>
        <strain evidence="3 4">YIM 132087</strain>
    </source>
</reference>
<feature type="transmembrane region" description="Helical" evidence="1">
    <location>
        <begin position="217"/>
        <end position="235"/>
    </location>
</feature>
<dbReference type="Pfam" id="PF02517">
    <property type="entry name" value="Rce1-like"/>
    <property type="match status" value="1"/>
</dbReference>
<keyword evidence="3" id="KW-0378">Hydrolase</keyword>
<feature type="transmembrane region" description="Helical" evidence="1">
    <location>
        <begin position="21"/>
        <end position="40"/>
    </location>
</feature>
<organism evidence="3 4">
    <name type="scientific">Nakamurella alba</name>
    <dbReference type="NCBI Taxonomy" id="2665158"/>
    <lineage>
        <taxon>Bacteria</taxon>
        <taxon>Bacillati</taxon>
        <taxon>Actinomycetota</taxon>
        <taxon>Actinomycetes</taxon>
        <taxon>Nakamurellales</taxon>
        <taxon>Nakamurellaceae</taxon>
        <taxon>Nakamurella</taxon>
    </lineage>
</organism>
<keyword evidence="1" id="KW-0812">Transmembrane</keyword>
<evidence type="ECO:0000313" key="4">
    <source>
        <dbReference type="Proteomes" id="UP000460221"/>
    </source>
</evidence>
<evidence type="ECO:0000256" key="1">
    <source>
        <dbReference type="SAM" id="Phobius"/>
    </source>
</evidence>
<proteinExistence type="predicted"/>
<protein>
    <submittedName>
        <fullName evidence="3">CPBP family intramembrane metalloprotease</fullName>
    </submittedName>
</protein>
<dbReference type="GO" id="GO:0006508">
    <property type="term" value="P:proteolysis"/>
    <property type="evidence" value="ECO:0007669"/>
    <property type="project" value="UniProtKB-KW"/>
</dbReference>
<feature type="transmembrane region" description="Helical" evidence="1">
    <location>
        <begin position="79"/>
        <end position="101"/>
    </location>
</feature>
<keyword evidence="1" id="KW-1133">Transmembrane helix</keyword>
<keyword evidence="4" id="KW-1185">Reference proteome</keyword>
<evidence type="ECO:0000313" key="3">
    <source>
        <dbReference type="EMBL" id="MTD15629.1"/>
    </source>
</evidence>
<dbReference type="RefSeq" id="WP_154769594.1">
    <property type="nucleotide sequence ID" value="NZ_WLYK01000006.1"/>
</dbReference>
<accession>A0A7K1FQJ2</accession>